<accession>A0A1Y2B1H1</accession>
<evidence type="ECO:0000256" key="5">
    <source>
        <dbReference type="PIRSR" id="PIRSR011789-1"/>
    </source>
</evidence>
<feature type="domain" description="tRNA intron endonuclease catalytic" evidence="7">
    <location>
        <begin position="344"/>
        <end position="437"/>
    </location>
</feature>
<dbReference type="GO" id="GO:0005737">
    <property type="term" value="C:cytoplasm"/>
    <property type="evidence" value="ECO:0007669"/>
    <property type="project" value="TreeGrafter"/>
</dbReference>
<dbReference type="EC" id="4.6.1.16" evidence="4"/>
<dbReference type="InterPro" id="IPR006676">
    <property type="entry name" value="tRNA_splic"/>
</dbReference>
<dbReference type="InterPro" id="IPR016589">
    <property type="entry name" value="tRNA_splic_SEN2"/>
</dbReference>
<feature type="active site" evidence="5">
    <location>
        <position position="382"/>
    </location>
</feature>
<evidence type="ECO:0000256" key="3">
    <source>
        <dbReference type="ARBA" id="ARBA00023239"/>
    </source>
</evidence>
<feature type="active site" evidence="5">
    <location>
        <position position="374"/>
    </location>
</feature>
<evidence type="ECO:0000256" key="4">
    <source>
        <dbReference type="PIRNR" id="PIRNR011789"/>
    </source>
</evidence>
<feature type="compositionally biased region" description="Basic residues" evidence="6">
    <location>
        <begin position="217"/>
        <end position="227"/>
    </location>
</feature>
<evidence type="ECO:0000259" key="7">
    <source>
        <dbReference type="Pfam" id="PF01974"/>
    </source>
</evidence>
<protein>
    <recommendedName>
        <fullName evidence="4">tRNA-splicing endonuclease subunit Sen2</fullName>
        <ecNumber evidence="4">4.6.1.16</ecNumber>
    </recommendedName>
</protein>
<feature type="region of interest" description="Disordered" evidence="6">
    <location>
        <begin position="200"/>
        <end position="275"/>
    </location>
</feature>
<comment type="function">
    <text evidence="4">Constitutes one of the two catalytic subunit of the tRNA-splicing endonuclease complex, a complex responsible for identification and cleavage of the splice sites in pre-tRNA. It cleaves pre-tRNA at the 5'- and 3'-splice sites to release the intron. The products are an intron and two tRNA half-molecules bearing 2',3'-cyclic phosphate and 5'-OH termini. There are no conserved sequences at the splice sites, but the intron is invariably located at the same site in the gene, placing the splice sites an invariant distance from the constant structural features of the tRNA body.</text>
</comment>
<dbReference type="Gene3D" id="3.40.1350.10">
    <property type="match status" value="1"/>
</dbReference>
<keyword evidence="3 4" id="KW-0456">Lyase</keyword>
<keyword evidence="2 4" id="KW-0819">tRNA processing</keyword>
<feature type="active site" evidence="5">
    <location>
        <position position="431"/>
    </location>
</feature>
<sequence length="488" mass="54276">MSNPLPVSGKGGNRARFLANQKKYGHPLPIIIHPPSSSKLSVLSSYLPTFLAPSSSSVERPECVGTFDPVTRSVWVTEPRDMEILFNRGFFGKGTLSRSEPSWRERRIDQVKGGQSAAAEKIREARRIARKQFKIDRAQAMLTAAKAAEAVLTQSTTPGTASSSASVITADEDKVVDGSASPTLSATTTTTIPDVDVSTLTPQTFLIRPTRPDQNRNRGRKAFRRKPPPPQPAPVASSQATESGPSTRVDRPAMEKPVVVVEDTEGEGEGASDDEWDDELVPQMEHLQLALEEAWFLSAGLGVLRIRDPATDTITPIRSLLPLLVTPIPSSISPHPIIRPDDPFLVSYVAYHHFRSLGWVVKPGIKFCCDWLLYRRGPVFSHSTFSCVLIPVYEDLEEKAISPFGNEDWYEERMSWKWMNTIMRVNSLVQKTVVAVYITIPSLNSFPSNCRLQDGTLDPNKVGMRDLLKRYTIREVTLQRFGPARRRD</sequence>
<evidence type="ECO:0000256" key="6">
    <source>
        <dbReference type="SAM" id="MobiDB-lite"/>
    </source>
</evidence>
<keyword evidence="9" id="KW-1185">Reference proteome</keyword>
<name>A0A1Y2B1H1_9TREE</name>
<gene>
    <name evidence="8" type="ORF">BCR39DRAFT_534237</name>
</gene>
<evidence type="ECO:0000313" key="9">
    <source>
        <dbReference type="Proteomes" id="UP000193986"/>
    </source>
</evidence>
<dbReference type="GO" id="GO:0003676">
    <property type="term" value="F:nucleic acid binding"/>
    <property type="evidence" value="ECO:0007669"/>
    <property type="project" value="InterPro"/>
</dbReference>
<dbReference type="GO" id="GO:0000379">
    <property type="term" value="P:tRNA-type intron splice site recognition and cleavage"/>
    <property type="evidence" value="ECO:0007669"/>
    <property type="project" value="TreeGrafter"/>
</dbReference>
<proteinExistence type="inferred from homology"/>
<dbReference type="InterPro" id="IPR011856">
    <property type="entry name" value="tRNA_endonuc-like_dom_sf"/>
</dbReference>
<organism evidence="8 9">
    <name type="scientific">Naematelia encephala</name>
    <dbReference type="NCBI Taxonomy" id="71784"/>
    <lineage>
        <taxon>Eukaryota</taxon>
        <taxon>Fungi</taxon>
        <taxon>Dikarya</taxon>
        <taxon>Basidiomycota</taxon>
        <taxon>Agaricomycotina</taxon>
        <taxon>Tremellomycetes</taxon>
        <taxon>Tremellales</taxon>
        <taxon>Naemateliaceae</taxon>
        <taxon>Naematelia</taxon>
    </lineage>
</organism>
<dbReference type="AlphaFoldDB" id="A0A1Y2B1H1"/>
<comment type="caution">
    <text evidence="8">The sequence shown here is derived from an EMBL/GenBank/DDBJ whole genome shotgun (WGS) entry which is preliminary data.</text>
</comment>
<dbReference type="InterPro" id="IPR036167">
    <property type="entry name" value="tRNA_intron_Endo_cat-like_sf"/>
</dbReference>
<comment type="similarity">
    <text evidence="1 4">Belongs to the tRNA-intron endonuclease family.</text>
</comment>
<dbReference type="InParanoid" id="A0A1Y2B1H1"/>
<dbReference type="FunCoup" id="A0A1Y2B1H1">
    <property type="interactions" value="18"/>
</dbReference>
<dbReference type="SUPFAM" id="SSF53032">
    <property type="entry name" value="tRNA-intron endonuclease catalytic domain-like"/>
    <property type="match status" value="1"/>
</dbReference>
<evidence type="ECO:0000313" key="8">
    <source>
        <dbReference type="EMBL" id="ORY28586.1"/>
    </source>
</evidence>
<dbReference type="CDD" id="cd22363">
    <property type="entry name" value="tRNA-intron_lyase_C"/>
    <property type="match status" value="1"/>
</dbReference>
<dbReference type="FunFam" id="3.40.1350.10:FF:000007">
    <property type="entry name" value="tRNA-splicing endonuclease subunit Sen2"/>
    <property type="match status" value="1"/>
</dbReference>
<dbReference type="Pfam" id="PF01974">
    <property type="entry name" value="tRNA_int_endo"/>
    <property type="match status" value="1"/>
</dbReference>
<dbReference type="PANTHER" id="PTHR21227:SF0">
    <property type="entry name" value="TRNA-SPLICING ENDONUCLEASE SUBUNIT SEN2"/>
    <property type="match status" value="1"/>
</dbReference>
<reference evidence="8 9" key="1">
    <citation type="submission" date="2016-07" db="EMBL/GenBank/DDBJ databases">
        <title>Pervasive Adenine N6-methylation of Active Genes in Fungi.</title>
        <authorList>
            <consortium name="DOE Joint Genome Institute"/>
            <person name="Mondo S.J."/>
            <person name="Dannebaum R.O."/>
            <person name="Kuo R.C."/>
            <person name="Labutti K."/>
            <person name="Haridas S."/>
            <person name="Kuo A."/>
            <person name="Salamov A."/>
            <person name="Ahrendt S.R."/>
            <person name="Lipzen A."/>
            <person name="Sullivan W."/>
            <person name="Andreopoulos W.B."/>
            <person name="Clum A."/>
            <person name="Lindquist E."/>
            <person name="Daum C."/>
            <person name="Ramamoorthy G.K."/>
            <person name="Gryganskyi A."/>
            <person name="Culley D."/>
            <person name="Magnuson J.K."/>
            <person name="James T.Y."/>
            <person name="O'Malley M.A."/>
            <person name="Stajich J.E."/>
            <person name="Spatafora J.W."/>
            <person name="Visel A."/>
            <person name="Grigoriev I.V."/>
        </authorList>
    </citation>
    <scope>NUCLEOTIDE SEQUENCE [LARGE SCALE GENOMIC DNA]</scope>
    <source>
        <strain evidence="8 9">68-887.2</strain>
    </source>
</reference>
<dbReference type="GO" id="GO:0000214">
    <property type="term" value="C:tRNA-intron endonuclease complex"/>
    <property type="evidence" value="ECO:0007669"/>
    <property type="project" value="UniProtKB-UniRule"/>
</dbReference>
<dbReference type="EMBL" id="MCFC01000030">
    <property type="protein sequence ID" value="ORY28586.1"/>
    <property type="molecule type" value="Genomic_DNA"/>
</dbReference>
<dbReference type="GO" id="GO:0000213">
    <property type="term" value="F:tRNA-intron lyase activity"/>
    <property type="evidence" value="ECO:0007669"/>
    <property type="project" value="UniProtKB-UniRule"/>
</dbReference>
<evidence type="ECO:0000256" key="2">
    <source>
        <dbReference type="ARBA" id="ARBA00022694"/>
    </source>
</evidence>
<feature type="compositionally biased region" description="Acidic residues" evidence="6">
    <location>
        <begin position="262"/>
        <end position="275"/>
    </location>
</feature>
<dbReference type="PIRSF" id="PIRSF011789">
    <property type="entry name" value="tRNA_splic_SEN2"/>
    <property type="match status" value="1"/>
</dbReference>
<dbReference type="OrthoDB" id="10249562at2759"/>
<dbReference type="Proteomes" id="UP000193986">
    <property type="component" value="Unassembled WGS sequence"/>
</dbReference>
<dbReference type="InterPro" id="IPR006677">
    <property type="entry name" value="tRNA_intron_Endonuc_cat-like"/>
</dbReference>
<dbReference type="STRING" id="71784.A0A1Y2B1H1"/>
<evidence type="ECO:0000256" key="1">
    <source>
        <dbReference type="ARBA" id="ARBA00008078"/>
    </source>
</evidence>
<dbReference type="PANTHER" id="PTHR21227">
    <property type="entry name" value="TRNA-SPLICING ENDONUCLEASE SUBUNIT SEN2"/>
    <property type="match status" value="1"/>
</dbReference>